<gene>
    <name evidence="15" type="ORF">PUN28_014797</name>
</gene>
<sequence>MENDTRTRRRKATTKDADDYQAKRSRIEVDDDTEQEQENIAGKVEKIRLYNFMCHNALEIKLNKNVNFIVGRNGSGKSAILTALTVGLGARANVTSRGSSVKEFIKKGKHTAIIEITLLNKGDTAYKTDIYGDKITVIRTIGTSSTYKIKNSRGEIISTRRDELDNIITTMNIQVDNPISVLNQDVSRTFLVTSKPDEKYNLFMKATLLDAIENNYKEALNICEEEYNKLKQYSATLSQVKGEIQKLKDSVHRLEEVDVSRKELASLEMELQWAIAITEETKLHNMQETLQMHEKKCKELENVELSIGTKDEEIDAKIIDLKKKIQKAEQEVTDSIEAYNSAKQKYSSTNDAFFNKQREWRSATSKIKRLEDDIDLLKKEIQKLEGYNDEEHNTRKEMTERLSKLEEKLDELDASLRTKQTEVMHLEADKMRLMQKVQFTKNEIDNFNRQINKIRSELKAVEQQSDNAFSVFGSNIPRLLKRIDEEYKKKRFKEKPRGPIGAFIKMKNAAWAPAVESFLGFRTLSSFCVDNSQDAKLLNSIMKEIFYHENPPQIMCSKFFNQIHDVRRYCTQSSQYSNLLDAMVIEDPVVANCLIDQREVECILLIPTSEEACTIMSDVTKVPKNCKRAFTLVCDMFYPDPNYRTYGGKCGTRAKYLQVSTMQAMQRLKEELQIAESKKQETMSVYNSVCERVNRTSSELNNVTASLSKLRSAQSECNNLINELKDKIESNEATSADVFRNEAAELEKKLAQERAAENLLSENVQELKKNVESLNEEVNRCRNLRQNLHTVIDPLKDQIREFAQEKERHRSECQRATQRLQSIRQAIQYSKGELEIQERAAKKAISNATEKCSRINSARSVNQIKSLLVDLRDKIREIENQFGCVDELRQQLKEKEQKYGVNIELTALLKQSCEKHIERVKYRQNIFLQLRDMYSVAVQKSFMDVLSLRHYKGSVEIDHVNKMLDLHVSPRQDKNSGNDTKSLSGGERSYSTVAFILALWDCIQLPFYFLDEFDVFMDKVNRRVIMDILLDHSRLHPQSQFTFLTPLDTSHILAEDYVTIHQLQPPERRVLSQ</sequence>
<comment type="caution">
    <text evidence="15">The sequence shown here is derived from an EMBL/GenBank/DDBJ whole genome shotgun (WGS) entry which is preliminary data.</text>
</comment>
<keyword evidence="5" id="KW-0547">Nucleotide-binding</keyword>
<evidence type="ECO:0000256" key="1">
    <source>
        <dbReference type="ARBA" id="ARBA00004123"/>
    </source>
</evidence>
<feature type="compositionally biased region" description="Basic and acidic residues" evidence="13">
    <location>
        <begin position="13"/>
        <end position="28"/>
    </location>
</feature>
<dbReference type="Gene3D" id="1.10.287.1490">
    <property type="match status" value="1"/>
</dbReference>
<dbReference type="GO" id="GO:0003697">
    <property type="term" value="F:single-stranded DNA binding"/>
    <property type="evidence" value="ECO:0007669"/>
    <property type="project" value="TreeGrafter"/>
</dbReference>
<evidence type="ECO:0000256" key="3">
    <source>
        <dbReference type="ARBA" id="ARBA00006793"/>
    </source>
</evidence>
<comment type="similarity">
    <text evidence="3">Belongs to the SMC family. SMC6 subfamily.</text>
</comment>
<comment type="subcellular location">
    <subcellularLocation>
        <location evidence="2">Chromosome</location>
    </subcellularLocation>
    <subcellularLocation>
        <location evidence="1">Nucleus</location>
    </subcellularLocation>
</comment>
<evidence type="ECO:0000256" key="4">
    <source>
        <dbReference type="ARBA" id="ARBA00022454"/>
    </source>
</evidence>
<keyword evidence="7" id="KW-0067">ATP-binding</keyword>
<keyword evidence="6" id="KW-0227">DNA damage</keyword>
<dbReference type="Proteomes" id="UP001430953">
    <property type="component" value="Unassembled WGS sequence"/>
</dbReference>
<dbReference type="EMBL" id="JADYXP020000016">
    <property type="protein sequence ID" value="KAL0107751.1"/>
    <property type="molecule type" value="Genomic_DNA"/>
</dbReference>
<evidence type="ECO:0000256" key="7">
    <source>
        <dbReference type="ARBA" id="ARBA00022840"/>
    </source>
</evidence>
<dbReference type="GO" id="GO:0000724">
    <property type="term" value="P:double-strand break repair via homologous recombination"/>
    <property type="evidence" value="ECO:0007669"/>
    <property type="project" value="TreeGrafter"/>
</dbReference>
<keyword evidence="9" id="KW-0233">DNA recombination</keyword>
<evidence type="ECO:0000256" key="9">
    <source>
        <dbReference type="ARBA" id="ARBA00023172"/>
    </source>
</evidence>
<evidence type="ECO:0000313" key="16">
    <source>
        <dbReference type="Proteomes" id="UP001430953"/>
    </source>
</evidence>
<dbReference type="GO" id="GO:0016887">
    <property type="term" value="F:ATP hydrolysis activity"/>
    <property type="evidence" value="ECO:0007669"/>
    <property type="project" value="InterPro"/>
</dbReference>
<feature type="coiled-coil region" evidence="12">
    <location>
        <begin position="283"/>
        <end position="464"/>
    </location>
</feature>
<keyword evidence="4" id="KW-0158">Chromosome</keyword>
<dbReference type="GO" id="GO:0005524">
    <property type="term" value="F:ATP binding"/>
    <property type="evidence" value="ECO:0007669"/>
    <property type="project" value="UniProtKB-KW"/>
</dbReference>
<evidence type="ECO:0000256" key="13">
    <source>
        <dbReference type="SAM" id="MobiDB-lite"/>
    </source>
</evidence>
<evidence type="ECO:0000256" key="11">
    <source>
        <dbReference type="ARBA" id="ARBA00023242"/>
    </source>
</evidence>
<proteinExistence type="inferred from homology"/>
<name>A0AAW2EVH1_9HYME</name>
<keyword evidence="8 12" id="KW-0175">Coiled coil</keyword>
<evidence type="ECO:0000259" key="14">
    <source>
        <dbReference type="Pfam" id="PF13476"/>
    </source>
</evidence>
<dbReference type="SUPFAM" id="SSF57997">
    <property type="entry name" value="Tropomyosin"/>
    <property type="match status" value="1"/>
</dbReference>
<keyword evidence="10" id="KW-0234">DNA repair</keyword>
<evidence type="ECO:0000256" key="6">
    <source>
        <dbReference type="ARBA" id="ARBA00022763"/>
    </source>
</evidence>
<feature type="domain" description="Rad50/SbcC-type AAA" evidence="14">
    <location>
        <begin position="46"/>
        <end position="249"/>
    </location>
</feature>
<dbReference type="Gene3D" id="3.40.50.300">
    <property type="entry name" value="P-loop containing nucleotide triphosphate hydrolases"/>
    <property type="match status" value="2"/>
</dbReference>
<dbReference type="GO" id="GO:0005634">
    <property type="term" value="C:nucleus"/>
    <property type="evidence" value="ECO:0007669"/>
    <property type="project" value="UniProtKB-SubCell"/>
</dbReference>
<dbReference type="InterPro" id="IPR038729">
    <property type="entry name" value="Rad50/SbcC_AAA"/>
</dbReference>
<evidence type="ECO:0000256" key="5">
    <source>
        <dbReference type="ARBA" id="ARBA00022741"/>
    </source>
</evidence>
<dbReference type="PANTHER" id="PTHR19306:SF6">
    <property type="entry name" value="STRUCTURAL MAINTENANCE OF CHROMOSOMES PROTEIN 6"/>
    <property type="match status" value="1"/>
</dbReference>
<dbReference type="SUPFAM" id="SSF52540">
    <property type="entry name" value="P-loop containing nucleoside triphosphate hydrolases"/>
    <property type="match status" value="2"/>
</dbReference>
<accession>A0AAW2EVH1</accession>
<evidence type="ECO:0000256" key="10">
    <source>
        <dbReference type="ARBA" id="ARBA00023204"/>
    </source>
</evidence>
<evidence type="ECO:0000256" key="2">
    <source>
        <dbReference type="ARBA" id="ARBA00004286"/>
    </source>
</evidence>
<dbReference type="GO" id="GO:0003684">
    <property type="term" value="F:damaged DNA binding"/>
    <property type="evidence" value="ECO:0007669"/>
    <property type="project" value="TreeGrafter"/>
</dbReference>
<evidence type="ECO:0000256" key="12">
    <source>
        <dbReference type="SAM" id="Coils"/>
    </source>
</evidence>
<feature type="coiled-coil region" evidence="12">
    <location>
        <begin position="861"/>
        <end position="898"/>
    </location>
</feature>
<dbReference type="GO" id="GO:0035861">
    <property type="term" value="C:site of double-strand break"/>
    <property type="evidence" value="ECO:0007669"/>
    <property type="project" value="TreeGrafter"/>
</dbReference>
<keyword evidence="11" id="KW-0539">Nucleus</keyword>
<evidence type="ECO:0000313" key="15">
    <source>
        <dbReference type="EMBL" id="KAL0107751.1"/>
    </source>
</evidence>
<dbReference type="InterPro" id="IPR027417">
    <property type="entry name" value="P-loop_NTPase"/>
</dbReference>
<evidence type="ECO:0000256" key="8">
    <source>
        <dbReference type="ARBA" id="ARBA00023054"/>
    </source>
</evidence>
<dbReference type="Pfam" id="PF13476">
    <property type="entry name" value="AAA_23"/>
    <property type="match status" value="1"/>
</dbReference>
<reference evidence="15 16" key="1">
    <citation type="submission" date="2023-03" db="EMBL/GenBank/DDBJ databases">
        <title>High recombination rates correlate with genetic variation in Cardiocondyla obscurior ants.</title>
        <authorList>
            <person name="Errbii M."/>
        </authorList>
    </citation>
    <scope>NUCLEOTIDE SEQUENCE [LARGE SCALE GENOMIC DNA]</scope>
    <source>
        <strain evidence="15">Alpha-2009</strain>
        <tissue evidence="15">Whole body</tissue>
    </source>
</reference>
<organism evidence="15 16">
    <name type="scientific">Cardiocondyla obscurior</name>
    <dbReference type="NCBI Taxonomy" id="286306"/>
    <lineage>
        <taxon>Eukaryota</taxon>
        <taxon>Metazoa</taxon>
        <taxon>Ecdysozoa</taxon>
        <taxon>Arthropoda</taxon>
        <taxon>Hexapoda</taxon>
        <taxon>Insecta</taxon>
        <taxon>Pterygota</taxon>
        <taxon>Neoptera</taxon>
        <taxon>Endopterygota</taxon>
        <taxon>Hymenoptera</taxon>
        <taxon>Apocrita</taxon>
        <taxon>Aculeata</taxon>
        <taxon>Formicoidea</taxon>
        <taxon>Formicidae</taxon>
        <taxon>Myrmicinae</taxon>
        <taxon>Cardiocondyla</taxon>
    </lineage>
</organism>
<dbReference type="AlphaFoldDB" id="A0AAW2EVH1"/>
<keyword evidence="16" id="KW-1185">Reference proteome</keyword>
<dbReference type="PANTHER" id="PTHR19306">
    <property type="entry name" value="STRUCTURAL MAINTENANCE OF CHROMOSOMES 5,6 SMC5, SMC6"/>
    <property type="match status" value="1"/>
</dbReference>
<protein>
    <recommendedName>
        <fullName evidence="14">Rad50/SbcC-type AAA domain-containing protein</fullName>
    </recommendedName>
</protein>
<feature type="region of interest" description="Disordered" evidence="13">
    <location>
        <begin position="1"/>
        <end position="34"/>
    </location>
</feature>
<feature type="coiled-coil region" evidence="12">
    <location>
        <begin position="658"/>
        <end position="826"/>
    </location>
</feature>
<dbReference type="GO" id="GO:0030915">
    <property type="term" value="C:Smc5-Smc6 complex"/>
    <property type="evidence" value="ECO:0007669"/>
    <property type="project" value="TreeGrafter"/>
</dbReference>
<feature type="coiled-coil region" evidence="12">
    <location>
        <begin position="209"/>
        <end position="257"/>
    </location>
</feature>